<organism evidence="9 10">
    <name type="scientific">Mya arenaria</name>
    <name type="common">Soft-shell clam</name>
    <dbReference type="NCBI Taxonomy" id="6604"/>
    <lineage>
        <taxon>Eukaryota</taxon>
        <taxon>Metazoa</taxon>
        <taxon>Spiralia</taxon>
        <taxon>Lophotrochozoa</taxon>
        <taxon>Mollusca</taxon>
        <taxon>Bivalvia</taxon>
        <taxon>Autobranchia</taxon>
        <taxon>Heteroconchia</taxon>
        <taxon>Euheterodonta</taxon>
        <taxon>Imparidentia</taxon>
        <taxon>Neoheterodontei</taxon>
        <taxon>Myida</taxon>
        <taxon>Myoidea</taxon>
        <taxon>Myidae</taxon>
        <taxon>Mya</taxon>
    </lineage>
</organism>
<dbReference type="EC" id="3.6.4.13" evidence="1"/>
<evidence type="ECO:0000256" key="7">
    <source>
        <dbReference type="ARBA" id="ARBA00047984"/>
    </source>
</evidence>
<dbReference type="Pfam" id="PF00567">
    <property type="entry name" value="TUDOR"/>
    <property type="match status" value="1"/>
</dbReference>
<feature type="non-terminal residue" evidence="9">
    <location>
        <position position="1"/>
    </location>
</feature>
<proteinExistence type="predicted"/>
<sequence>DVWRCRYCLSETPDVDVHPSTDWLLNEAEIKVLVIHVIDASHFFVRVLGVRVPEGDEMEDLLADFSELQMNLALWYTGARIGEICGYQENEIFFRVQVLQLIEQGSHEKGAATTDAEIMFIDSGRIEQIPVVKLYKLPEDLKAVTVQHLERLFKMIQWKVNIPRALMIKTKMSQELLTDVISACRPSHKVVISSVHTP</sequence>
<keyword evidence="4" id="KW-0378">Hydrolase</keyword>
<evidence type="ECO:0000313" key="10">
    <source>
        <dbReference type="Proteomes" id="UP001164746"/>
    </source>
</evidence>
<dbReference type="SUPFAM" id="SSF63748">
    <property type="entry name" value="Tudor/PWWP/MBT"/>
    <property type="match status" value="1"/>
</dbReference>
<dbReference type="InterPro" id="IPR002999">
    <property type="entry name" value="Tudor"/>
</dbReference>
<dbReference type="InterPro" id="IPR035437">
    <property type="entry name" value="SNase_OB-fold_sf"/>
</dbReference>
<feature type="non-terminal residue" evidence="9">
    <location>
        <position position="198"/>
    </location>
</feature>
<dbReference type="EMBL" id="CP111019">
    <property type="protein sequence ID" value="WAR12119.1"/>
    <property type="molecule type" value="Genomic_DNA"/>
</dbReference>
<feature type="domain" description="Tudor" evidence="8">
    <location>
        <begin position="78"/>
        <end position="144"/>
    </location>
</feature>
<comment type="catalytic activity">
    <reaction evidence="7">
        <text>ATP + H2O = ADP + phosphate + H(+)</text>
        <dbReference type="Rhea" id="RHEA:13065"/>
        <dbReference type="ChEBI" id="CHEBI:15377"/>
        <dbReference type="ChEBI" id="CHEBI:15378"/>
        <dbReference type="ChEBI" id="CHEBI:30616"/>
        <dbReference type="ChEBI" id="CHEBI:43474"/>
        <dbReference type="ChEBI" id="CHEBI:456216"/>
        <dbReference type="EC" id="3.6.4.13"/>
    </reaction>
</comment>
<evidence type="ECO:0000259" key="8">
    <source>
        <dbReference type="PROSITE" id="PS50304"/>
    </source>
</evidence>
<dbReference type="PANTHER" id="PTHR22655">
    <property type="entry name" value="ATP-DEPENDENT RNA HELICASE TDRD12-RELATED"/>
    <property type="match status" value="1"/>
</dbReference>
<keyword evidence="3" id="KW-0547">Nucleotide-binding</keyword>
<evidence type="ECO:0000256" key="5">
    <source>
        <dbReference type="ARBA" id="ARBA00022806"/>
    </source>
</evidence>
<evidence type="ECO:0000256" key="4">
    <source>
        <dbReference type="ARBA" id="ARBA00022801"/>
    </source>
</evidence>
<gene>
    <name evidence="9" type="ORF">MAR_026299</name>
</gene>
<dbReference type="Gene3D" id="2.30.30.140">
    <property type="match status" value="1"/>
</dbReference>
<accession>A0ABY7ESN6</accession>
<keyword evidence="5" id="KW-0347">Helicase</keyword>
<evidence type="ECO:0000256" key="1">
    <source>
        <dbReference type="ARBA" id="ARBA00012552"/>
    </source>
</evidence>
<evidence type="ECO:0000256" key="6">
    <source>
        <dbReference type="ARBA" id="ARBA00022840"/>
    </source>
</evidence>
<dbReference type="PROSITE" id="PS50304">
    <property type="entry name" value="TUDOR"/>
    <property type="match status" value="1"/>
</dbReference>
<evidence type="ECO:0000256" key="3">
    <source>
        <dbReference type="ARBA" id="ARBA00022741"/>
    </source>
</evidence>
<dbReference type="PANTHER" id="PTHR22655:SF2">
    <property type="entry name" value="ATP-DEPENDENT RNA HELICASE TDRD12-RELATED"/>
    <property type="match status" value="1"/>
</dbReference>
<dbReference type="Proteomes" id="UP001164746">
    <property type="component" value="Chromosome 8"/>
</dbReference>
<name>A0ABY7ESN6_MYAAR</name>
<evidence type="ECO:0000256" key="2">
    <source>
        <dbReference type="ARBA" id="ARBA00022737"/>
    </source>
</evidence>
<dbReference type="Gene3D" id="2.40.50.90">
    <property type="match status" value="1"/>
</dbReference>
<keyword evidence="10" id="KW-1185">Reference proteome</keyword>
<reference evidence="9" key="1">
    <citation type="submission" date="2022-11" db="EMBL/GenBank/DDBJ databases">
        <title>Centuries of genome instability and evolution in soft-shell clam transmissible cancer (bioRxiv).</title>
        <authorList>
            <person name="Hart S.F.M."/>
            <person name="Yonemitsu M.A."/>
            <person name="Giersch R.M."/>
            <person name="Beal B.F."/>
            <person name="Arriagada G."/>
            <person name="Davis B.W."/>
            <person name="Ostrander E.A."/>
            <person name="Goff S.P."/>
            <person name="Metzger M.J."/>
        </authorList>
    </citation>
    <scope>NUCLEOTIDE SEQUENCE</scope>
    <source>
        <strain evidence="9">MELC-2E11</strain>
        <tissue evidence="9">Siphon/mantle</tissue>
    </source>
</reference>
<evidence type="ECO:0000313" key="9">
    <source>
        <dbReference type="EMBL" id="WAR12119.1"/>
    </source>
</evidence>
<keyword evidence="6" id="KW-0067">ATP-binding</keyword>
<protein>
    <recommendedName>
        <fullName evidence="1">RNA helicase</fullName>
        <ecNumber evidence="1">3.6.4.13</ecNumber>
    </recommendedName>
</protein>
<keyword evidence="2" id="KW-0677">Repeat</keyword>